<dbReference type="InterPro" id="IPR013783">
    <property type="entry name" value="Ig-like_fold"/>
</dbReference>
<gene>
    <name evidence="2" type="ORF">K8V01_09325</name>
</gene>
<dbReference type="Proteomes" id="UP000760668">
    <property type="component" value="Unassembled WGS sequence"/>
</dbReference>
<reference evidence="2" key="2">
    <citation type="submission" date="2021-09" db="EMBL/GenBank/DDBJ databases">
        <authorList>
            <person name="Gilroy R."/>
        </authorList>
    </citation>
    <scope>NUCLEOTIDE SEQUENCE</scope>
    <source>
        <strain evidence="2">CHK179-5677</strain>
    </source>
</reference>
<proteinExistence type="predicted"/>
<dbReference type="InterPro" id="IPR032179">
    <property type="entry name" value="Cry22Aa_Ig-like"/>
</dbReference>
<dbReference type="AlphaFoldDB" id="A0A921STG7"/>
<feature type="domain" description="Pesticidal crystal protein Cry22Aa Ig-like" evidence="1">
    <location>
        <begin position="206"/>
        <end position="261"/>
    </location>
</feature>
<evidence type="ECO:0000313" key="2">
    <source>
        <dbReference type="EMBL" id="HJG87204.1"/>
    </source>
</evidence>
<protein>
    <submittedName>
        <fullName evidence="2">DUF5011 domain-containing protein</fullName>
    </submittedName>
</protein>
<reference evidence="2" key="1">
    <citation type="journal article" date="2021" name="PeerJ">
        <title>Extensive microbial diversity within the chicken gut microbiome revealed by metagenomics and culture.</title>
        <authorList>
            <person name="Gilroy R."/>
            <person name="Ravi A."/>
            <person name="Getino M."/>
            <person name="Pursley I."/>
            <person name="Horton D.L."/>
            <person name="Alikhan N.F."/>
            <person name="Baker D."/>
            <person name="Gharbi K."/>
            <person name="Hall N."/>
            <person name="Watson M."/>
            <person name="Adriaenssens E.M."/>
            <person name="Foster-Nyarko E."/>
            <person name="Jarju S."/>
            <person name="Secka A."/>
            <person name="Antonio M."/>
            <person name="Oren A."/>
            <person name="Chaudhuri R.R."/>
            <person name="La Ragione R."/>
            <person name="Hildebrand F."/>
            <person name="Pallen M.J."/>
        </authorList>
    </citation>
    <scope>NUCLEOTIDE SEQUENCE</scope>
    <source>
        <strain evidence="2">CHK179-5677</strain>
    </source>
</reference>
<accession>A0A921STG7</accession>
<comment type="caution">
    <text evidence="2">The sequence shown here is derived from an EMBL/GenBank/DDBJ whole genome shotgun (WGS) entry which is preliminary data.</text>
</comment>
<dbReference type="RefSeq" id="WP_295368081.1">
    <property type="nucleotide sequence ID" value="NZ_DYUC01000095.1"/>
</dbReference>
<evidence type="ECO:0000313" key="3">
    <source>
        <dbReference type="Proteomes" id="UP000760668"/>
    </source>
</evidence>
<organism evidence="2 3">
    <name type="scientific">Pseudoflavonifractor capillosus</name>
    <dbReference type="NCBI Taxonomy" id="106588"/>
    <lineage>
        <taxon>Bacteria</taxon>
        <taxon>Bacillati</taxon>
        <taxon>Bacillota</taxon>
        <taxon>Clostridia</taxon>
        <taxon>Eubacteriales</taxon>
        <taxon>Oscillospiraceae</taxon>
        <taxon>Pseudoflavonifractor</taxon>
    </lineage>
</organism>
<dbReference type="Pfam" id="PF16403">
    <property type="entry name" value="Bact_surface_Ig-like"/>
    <property type="match status" value="1"/>
</dbReference>
<dbReference type="EMBL" id="DYUC01000095">
    <property type="protein sequence ID" value="HJG87204.1"/>
    <property type="molecule type" value="Genomic_DNA"/>
</dbReference>
<evidence type="ECO:0000259" key="1">
    <source>
        <dbReference type="Pfam" id="PF16403"/>
    </source>
</evidence>
<sequence length="268" mass="29469">MRKLHFIIAALLLVSAAGFVWTEVRQRSAADQTLPVIECPDTPLVIQVGESSEEVLLEGVTAWDEKDGDLTAQVMVEGIEKSIQDNETTVTYAVVDSDSHVAKLTRTVRYTDYTPPRFGLSMELRYELGEPVVIRDRLTAWDVIDGDLSAQVKATSTGLDALAEGRYPVTFEVTNSMGDTSTWTAEIRIQNREAGEPYLLLKQYLVYLEAGDSFQPMDYFEEVIGGDAANVTVDSNVDTRTPGSYQVTYSCVGTTGVTGTTELFVVVE</sequence>
<name>A0A921STG7_9FIRM</name>
<dbReference type="Gene3D" id="2.60.40.10">
    <property type="entry name" value="Immunoglobulins"/>
    <property type="match status" value="3"/>
</dbReference>